<comment type="cofactor">
    <cofactor evidence="1">
        <name>Zn(2+)</name>
        <dbReference type="ChEBI" id="CHEBI:29105"/>
    </cofactor>
</comment>
<dbReference type="Pfam" id="PF00432">
    <property type="entry name" value="Prenyltrans"/>
    <property type="match status" value="1"/>
</dbReference>
<dbReference type="PROSITE" id="PS50082">
    <property type="entry name" value="WD_REPEATS_2"/>
    <property type="match status" value="2"/>
</dbReference>
<dbReference type="EMBL" id="KZ288349">
    <property type="protein sequence ID" value="PBC27397.1"/>
    <property type="molecule type" value="Genomic_DNA"/>
</dbReference>
<feature type="repeat" description="WD" evidence="15">
    <location>
        <begin position="1"/>
        <end position="38"/>
    </location>
</feature>
<dbReference type="InterPro" id="IPR026873">
    <property type="entry name" value="Ptb1"/>
</dbReference>
<evidence type="ECO:0000256" key="1">
    <source>
        <dbReference type="ARBA" id="ARBA00001947"/>
    </source>
</evidence>
<evidence type="ECO:0000256" key="6">
    <source>
        <dbReference type="ARBA" id="ARBA00022679"/>
    </source>
</evidence>
<comment type="catalytic activity">
    <reaction evidence="14">
        <text>geranylgeranyl diphosphate + L-cysteinyl-[protein] = S-geranylgeranyl-L-cysteinyl-[protein] + diphosphate</text>
        <dbReference type="Rhea" id="RHEA:21240"/>
        <dbReference type="Rhea" id="RHEA-COMP:10131"/>
        <dbReference type="Rhea" id="RHEA-COMP:11537"/>
        <dbReference type="ChEBI" id="CHEBI:29950"/>
        <dbReference type="ChEBI" id="CHEBI:33019"/>
        <dbReference type="ChEBI" id="CHEBI:57533"/>
        <dbReference type="ChEBI" id="CHEBI:86021"/>
        <dbReference type="EC" id="2.5.1.60"/>
    </reaction>
</comment>
<keyword evidence="9" id="KW-0862">Zinc</keyword>
<dbReference type="AlphaFoldDB" id="A0A2A3E6M4"/>
<keyword evidence="15" id="KW-0853">WD repeat</keyword>
<dbReference type="InterPro" id="IPR007148">
    <property type="entry name" value="SSU_processome_Utp12"/>
</dbReference>
<dbReference type="InterPro" id="IPR045089">
    <property type="entry name" value="PGGT1B-like"/>
</dbReference>
<feature type="domain" description="Prenyltransferase alpha-alpha toroid" evidence="17">
    <location>
        <begin position="625"/>
        <end position="921"/>
    </location>
</feature>
<keyword evidence="20" id="KW-1185">Reference proteome</keyword>
<dbReference type="Pfam" id="PF04003">
    <property type="entry name" value="Utp12"/>
    <property type="match status" value="1"/>
</dbReference>
<dbReference type="GO" id="GO:0005968">
    <property type="term" value="C:Rab-protein geranylgeranyltransferase complex"/>
    <property type="evidence" value="ECO:0007669"/>
    <property type="project" value="TreeGrafter"/>
</dbReference>
<keyword evidence="8" id="KW-0677">Repeat</keyword>
<dbReference type="SUPFAM" id="SSF48239">
    <property type="entry name" value="Terpenoid cyclases/Protein prenyltransferases"/>
    <property type="match status" value="1"/>
</dbReference>
<evidence type="ECO:0000256" key="3">
    <source>
        <dbReference type="ARBA" id="ARBA00011355"/>
    </source>
</evidence>
<evidence type="ECO:0000256" key="5">
    <source>
        <dbReference type="ARBA" id="ARBA00022602"/>
    </source>
</evidence>
<dbReference type="Proteomes" id="UP000242457">
    <property type="component" value="Unassembled WGS sequence"/>
</dbReference>
<dbReference type="GO" id="GO:0046872">
    <property type="term" value="F:metal ion binding"/>
    <property type="evidence" value="ECO:0007669"/>
    <property type="project" value="UniProtKB-KW"/>
</dbReference>
<evidence type="ECO:0000256" key="16">
    <source>
        <dbReference type="SAM" id="MobiDB-lite"/>
    </source>
</evidence>
<evidence type="ECO:0000256" key="12">
    <source>
        <dbReference type="ARBA" id="ARBA00032712"/>
    </source>
</evidence>
<protein>
    <recommendedName>
        <fullName evidence="4">protein geranylgeranyltransferase type II</fullName>
        <ecNumber evidence="4">2.5.1.60</ecNumber>
    </recommendedName>
    <alternativeName>
        <fullName evidence="10">Geranylgeranyl transferase type II subunit beta</fullName>
    </alternativeName>
    <alternativeName>
        <fullName evidence="12">Rab geranyl-geranyltransferase subunit beta</fullName>
    </alternativeName>
    <alternativeName>
        <fullName evidence="11">Rab geranylgeranyltransferase subunit beta</fullName>
    </alternativeName>
    <alternativeName>
        <fullName evidence="13">Type II protein geranyl-geranyltransferase subunit beta</fullName>
    </alternativeName>
</protein>
<dbReference type="CDD" id="cd02894">
    <property type="entry name" value="GGTase-II"/>
    <property type="match status" value="1"/>
</dbReference>
<dbReference type="STRING" id="94128.A0A2A3E6M4"/>
<sequence>MATTANYAFSSDGEYFAHCGNDGKLKIWDTNTGRLKQEYVSNFHLSSPCCILEWLYINSRTTNTSPSPWKKRRRKSISEESIQKGIIAMGSTNGKITLYDTTTSSVTAQLDGHSGSVTAATWSENVGFITASDDHHIIQWNLQENGVKCKWKSGKGKTTSLAVSTDGNNLLSGERVIKWWDLNTKQLIRTFTGHANQVTCLHTIKMTSGNNYVISGAYGDGYLSVWALDEQRNERTSVASLALQDDPISVSANVSANSQVMVLVVTRSGQAQLFQYQPNGRSKPLKPSLNIAVASDISQKDEVQQISILNAMLTDDQKLLLAYGTYLNPTFEKVIPDFSDKVQYLVRSEYKKNKERKEEISKVKSTIIEDNVEYLPPGIIETTQKKSKNSSGSQLLLKDRLENLSLSAESSSIGKTISTGNNRTQLLIQGLNSKDKTILSNILLTKNESIIKNTIAKLPIQAIGPLLKELTILLQGKTYTSKIAVRWLEALLTTHAGHLLSQADLVELFGPILSSIDAKLALLTELSKLKGRVSLVTGQISQTMEEHDKDVTENCLVYQDSDSSDEDGGIEDEDLESESDEDWEQMSNQEDEVIQDDQDDQEQQNDEDVKMLKHDIELPTSVPELLLEKHANFLLSYGTDKDEYMYCMTEHMRMSGMYWGLTALDLMGKLEQTNRNEVLEFIAQCQTESGGIAASLQHDPHILYTLSAVQILCIYDALDTIDIEKVIKYVKERQQPDGSFTGDIWGEIDMRFSFCAVATLSLLANAIDINKAVEFVMKCMNFDGGFGSKPGAESHAGMIYCSIGLLSITGNLHLIDADQLSWWLCERQLPSGGLNGRPEKLPDVCYSWWVLSALTILGRLHWVNKEQLVKFVLACQDTESGGFSDRPGDIADPFHTLFGLTALSLLNTDYPLKKINPTYCMPEYVIQRLHLKPSRLDQSN</sequence>
<dbReference type="InterPro" id="IPR015943">
    <property type="entry name" value="WD40/YVTN_repeat-like_dom_sf"/>
</dbReference>
<gene>
    <name evidence="19" type="ORF">APICC_00855</name>
</gene>
<evidence type="ECO:0000313" key="20">
    <source>
        <dbReference type="Proteomes" id="UP000242457"/>
    </source>
</evidence>
<dbReference type="PANTHER" id="PTHR11774:SF11">
    <property type="entry name" value="GERANYLGERANYL TRANSFERASE TYPE-2 SUBUNIT BETA"/>
    <property type="match status" value="1"/>
</dbReference>
<dbReference type="OrthoDB" id="30195at2759"/>
<reference evidence="19 20" key="1">
    <citation type="submission" date="2014-07" db="EMBL/GenBank/DDBJ databases">
        <title>Genomic and transcriptomic analysis on Apis cerana provide comprehensive insights into honey bee biology.</title>
        <authorList>
            <person name="Diao Q."/>
            <person name="Sun L."/>
            <person name="Zheng H."/>
            <person name="Zheng H."/>
            <person name="Xu S."/>
            <person name="Wang S."/>
            <person name="Zeng Z."/>
            <person name="Hu F."/>
            <person name="Su S."/>
            <person name="Wu J."/>
        </authorList>
    </citation>
    <scope>NUCLEOTIDE SEQUENCE [LARGE SCALE GENOMIC DNA]</scope>
    <source>
        <tissue evidence="19">Pupae without intestine</tissue>
    </source>
</reference>
<dbReference type="GO" id="GO:0072657">
    <property type="term" value="P:protein localization to membrane"/>
    <property type="evidence" value="ECO:0007669"/>
    <property type="project" value="UniProtKB-ARBA"/>
</dbReference>
<dbReference type="InterPro" id="IPR001680">
    <property type="entry name" value="WD40_rpt"/>
</dbReference>
<evidence type="ECO:0000313" key="19">
    <source>
        <dbReference type="EMBL" id="PBC27397.1"/>
    </source>
</evidence>
<evidence type="ECO:0000256" key="2">
    <source>
        <dbReference type="ARBA" id="ARBA00010497"/>
    </source>
</evidence>
<dbReference type="Pfam" id="PF00400">
    <property type="entry name" value="WD40"/>
    <property type="match status" value="3"/>
</dbReference>
<evidence type="ECO:0000256" key="4">
    <source>
        <dbReference type="ARBA" id="ARBA00012656"/>
    </source>
</evidence>
<keyword evidence="7" id="KW-0479">Metal-binding</keyword>
<proteinExistence type="inferred from homology"/>
<keyword evidence="5" id="KW-0637">Prenyltransferase</keyword>
<dbReference type="Gene3D" id="2.130.10.10">
    <property type="entry name" value="YVTN repeat-like/Quinoprotein amine dehydrogenase"/>
    <property type="match status" value="2"/>
</dbReference>
<dbReference type="EC" id="2.5.1.60" evidence="4"/>
<feature type="compositionally biased region" description="Acidic residues" evidence="16">
    <location>
        <begin position="562"/>
        <end position="606"/>
    </location>
</feature>
<dbReference type="SUPFAM" id="SSF50978">
    <property type="entry name" value="WD40 repeat-like"/>
    <property type="match status" value="1"/>
</dbReference>
<comment type="subunit">
    <text evidence="3">Heterodimer of an alpha and a beta subunit.</text>
</comment>
<dbReference type="GO" id="GO:0004663">
    <property type="term" value="F:Rab geranylgeranyltransferase activity"/>
    <property type="evidence" value="ECO:0007669"/>
    <property type="project" value="UniProtKB-EC"/>
</dbReference>
<accession>A0A2A3E6M4</accession>
<dbReference type="InterPro" id="IPR008930">
    <property type="entry name" value="Terpenoid_cyclase/PrenylTrfase"/>
</dbReference>
<feature type="region of interest" description="Disordered" evidence="16">
    <location>
        <begin position="559"/>
        <end position="606"/>
    </location>
</feature>
<evidence type="ECO:0000256" key="7">
    <source>
        <dbReference type="ARBA" id="ARBA00022723"/>
    </source>
</evidence>
<evidence type="ECO:0000256" key="15">
    <source>
        <dbReference type="PROSITE-ProRule" id="PRU00221"/>
    </source>
</evidence>
<dbReference type="SMART" id="SM00320">
    <property type="entry name" value="WD40"/>
    <property type="match status" value="3"/>
</dbReference>
<evidence type="ECO:0000256" key="8">
    <source>
        <dbReference type="ARBA" id="ARBA00022737"/>
    </source>
</evidence>
<name>A0A2A3E6M4_APICC</name>
<evidence type="ECO:0000256" key="14">
    <source>
        <dbReference type="ARBA" id="ARBA00047658"/>
    </source>
</evidence>
<dbReference type="InterPro" id="IPR001330">
    <property type="entry name" value="Prenyltrans"/>
</dbReference>
<dbReference type="InterPro" id="IPR036322">
    <property type="entry name" value="WD40_repeat_dom_sf"/>
</dbReference>
<evidence type="ECO:0000256" key="13">
    <source>
        <dbReference type="ARBA" id="ARBA00032766"/>
    </source>
</evidence>
<dbReference type="Gene3D" id="1.50.10.20">
    <property type="match status" value="1"/>
</dbReference>
<feature type="repeat" description="WD" evidence="15">
    <location>
        <begin position="110"/>
        <end position="143"/>
    </location>
</feature>
<organism evidence="19 20">
    <name type="scientific">Apis cerana cerana</name>
    <name type="common">Oriental honeybee</name>
    <dbReference type="NCBI Taxonomy" id="94128"/>
    <lineage>
        <taxon>Eukaryota</taxon>
        <taxon>Metazoa</taxon>
        <taxon>Ecdysozoa</taxon>
        <taxon>Arthropoda</taxon>
        <taxon>Hexapoda</taxon>
        <taxon>Insecta</taxon>
        <taxon>Pterygota</taxon>
        <taxon>Neoptera</taxon>
        <taxon>Endopterygota</taxon>
        <taxon>Hymenoptera</taxon>
        <taxon>Apocrita</taxon>
        <taxon>Aculeata</taxon>
        <taxon>Apoidea</taxon>
        <taxon>Anthophila</taxon>
        <taxon>Apidae</taxon>
        <taxon>Apis</taxon>
    </lineage>
</organism>
<evidence type="ECO:0000259" key="17">
    <source>
        <dbReference type="Pfam" id="PF00432"/>
    </source>
</evidence>
<evidence type="ECO:0000256" key="9">
    <source>
        <dbReference type="ARBA" id="ARBA00022833"/>
    </source>
</evidence>
<dbReference type="PANTHER" id="PTHR11774">
    <property type="entry name" value="GERANYLGERANYL TRANSFERASE TYPE BETA SUBUNIT"/>
    <property type="match status" value="1"/>
</dbReference>
<comment type="similarity">
    <text evidence="2">Belongs to the protein prenyltransferase subunit beta family.</text>
</comment>
<evidence type="ECO:0000256" key="10">
    <source>
        <dbReference type="ARBA" id="ARBA00030816"/>
    </source>
</evidence>
<dbReference type="FunFam" id="1.50.10.20:FF:000012">
    <property type="entry name" value="Geranylgeranyl transferase type-2 subunit beta"/>
    <property type="match status" value="1"/>
</dbReference>
<evidence type="ECO:0000256" key="11">
    <source>
        <dbReference type="ARBA" id="ARBA00031218"/>
    </source>
</evidence>
<keyword evidence="6 19" id="KW-0808">Transferase</keyword>
<evidence type="ECO:0000259" key="18">
    <source>
        <dbReference type="Pfam" id="PF04003"/>
    </source>
</evidence>
<feature type="domain" description="Small-subunit processome Utp12" evidence="18">
    <location>
        <begin position="435"/>
        <end position="536"/>
    </location>
</feature>